<organism evidence="9 10">
    <name type="scientific">Bursaphelenchus okinawaensis</name>
    <dbReference type="NCBI Taxonomy" id="465554"/>
    <lineage>
        <taxon>Eukaryota</taxon>
        <taxon>Metazoa</taxon>
        <taxon>Ecdysozoa</taxon>
        <taxon>Nematoda</taxon>
        <taxon>Chromadorea</taxon>
        <taxon>Rhabditida</taxon>
        <taxon>Tylenchina</taxon>
        <taxon>Tylenchomorpha</taxon>
        <taxon>Aphelenchoidea</taxon>
        <taxon>Aphelenchoididae</taxon>
        <taxon>Bursaphelenchus</taxon>
    </lineage>
</organism>
<dbReference type="PANTHER" id="PTHR11523:SF28">
    <property type="entry name" value="NA_K-ATPASE BETA SUBUNIT ISOFORM 4-RELATED"/>
    <property type="match status" value="1"/>
</dbReference>
<evidence type="ECO:0000313" key="9">
    <source>
        <dbReference type="EMBL" id="CAD5229861.1"/>
    </source>
</evidence>
<feature type="region of interest" description="Disordered" evidence="7">
    <location>
        <begin position="1"/>
        <end position="23"/>
    </location>
</feature>
<dbReference type="InterPro" id="IPR038702">
    <property type="entry name" value="Na/K_ATPase_sub_beta_sf"/>
</dbReference>
<gene>
    <name evidence="9" type="ORF">BOKJ2_LOCUS13847</name>
</gene>
<dbReference type="Proteomes" id="UP000614601">
    <property type="component" value="Unassembled WGS sequence"/>
</dbReference>
<dbReference type="GO" id="GO:1990573">
    <property type="term" value="P:potassium ion import across plasma membrane"/>
    <property type="evidence" value="ECO:0007669"/>
    <property type="project" value="TreeGrafter"/>
</dbReference>
<dbReference type="PROSITE" id="PS00390">
    <property type="entry name" value="ATPASE_NA_K_BETA_1"/>
    <property type="match status" value="1"/>
</dbReference>
<dbReference type="PANTHER" id="PTHR11523">
    <property type="entry name" value="SODIUM/POTASSIUM-DEPENDENT ATPASE BETA SUBUNIT"/>
    <property type="match status" value="1"/>
</dbReference>
<proteinExistence type="inferred from homology"/>
<accession>A0A811LQB9</accession>
<reference evidence="9" key="1">
    <citation type="submission" date="2020-09" db="EMBL/GenBank/DDBJ databases">
        <authorList>
            <person name="Kikuchi T."/>
        </authorList>
    </citation>
    <scope>NUCLEOTIDE SEQUENCE</scope>
    <source>
        <strain evidence="9">SH1</strain>
    </source>
</reference>
<keyword evidence="4" id="KW-0735">Signal-anchor</keyword>
<dbReference type="GO" id="GO:0030007">
    <property type="term" value="P:intracellular potassium ion homeostasis"/>
    <property type="evidence" value="ECO:0007669"/>
    <property type="project" value="TreeGrafter"/>
</dbReference>
<dbReference type="EMBL" id="CAJFCW020000006">
    <property type="protein sequence ID" value="CAG9127289.1"/>
    <property type="molecule type" value="Genomic_DNA"/>
</dbReference>
<keyword evidence="6 8" id="KW-0472">Membrane</keyword>
<name>A0A811LQB9_9BILA</name>
<comment type="caution">
    <text evidence="9">The sequence shown here is derived from an EMBL/GenBank/DDBJ whole genome shotgun (WGS) entry which is preliminary data.</text>
</comment>
<dbReference type="Proteomes" id="UP000783686">
    <property type="component" value="Unassembled WGS sequence"/>
</dbReference>
<evidence type="ECO:0000313" key="10">
    <source>
        <dbReference type="Proteomes" id="UP000614601"/>
    </source>
</evidence>
<dbReference type="OrthoDB" id="5912413at2759"/>
<evidence type="ECO:0008006" key="11">
    <source>
        <dbReference type="Google" id="ProtNLM"/>
    </source>
</evidence>
<dbReference type="GO" id="GO:0006883">
    <property type="term" value="P:intracellular sodium ion homeostasis"/>
    <property type="evidence" value="ECO:0007669"/>
    <property type="project" value="TreeGrafter"/>
</dbReference>
<evidence type="ECO:0000256" key="7">
    <source>
        <dbReference type="SAM" id="MobiDB-lite"/>
    </source>
</evidence>
<comment type="similarity">
    <text evidence="2">Belongs to the X(+)/potassium ATPases subunit beta family.</text>
</comment>
<evidence type="ECO:0000256" key="4">
    <source>
        <dbReference type="ARBA" id="ARBA00022968"/>
    </source>
</evidence>
<feature type="transmembrane region" description="Helical" evidence="8">
    <location>
        <begin position="54"/>
        <end position="75"/>
    </location>
</feature>
<evidence type="ECO:0000256" key="2">
    <source>
        <dbReference type="ARBA" id="ARBA00005876"/>
    </source>
</evidence>
<dbReference type="GO" id="GO:0001671">
    <property type="term" value="F:ATPase activator activity"/>
    <property type="evidence" value="ECO:0007669"/>
    <property type="project" value="TreeGrafter"/>
</dbReference>
<evidence type="ECO:0000256" key="5">
    <source>
        <dbReference type="ARBA" id="ARBA00022989"/>
    </source>
</evidence>
<dbReference type="GO" id="GO:0036376">
    <property type="term" value="P:sodium ion export across plasma membrane"/>
    <property type="evidence" value="ECO:0007669"/>
    <property type="project" value="TreeGrafter"/>
</dbReference>
<comment type="subcellular location">
    <subcellularLocation>
        <location evidence="1">Membrane</location>
        <topology evidence="1">Single-pass type II membrane protein</topology>
    </subcellularLocation>
</comment>
<dbReference type="GO" id="GO:0005890">
    <property type="term" value="C:sodium:potassium-exchanging ATPase complex"/>
    <property type="evidence" value="ECO:0007669"/>
    <property type="project" value="InterPro"/>
</dbReference>
<dbReference type="EMBL" id="CAJFDH010000006">
    <property type="protein sequence ID" value="CAD5229861.1"/>
    <property type="molecule type" value="Genomic_DNA"/>
</dbReference>
<dbReference type="Pfam" id="PF00287">
    <property type="entry name" value="Na_K-ATPase"/>
    <property type="match status" value="1"/>
</dbReference>
<sequence>MVKGENNGKLNEESNALMNGRSKPQKSTFSEFLYNKNEGTCLGRTAKSWCQITIFYIIFYTILAAFWLGCLYAFLSTTDPQLPRFYGKGTIIGANPGVGYQPWLKEDPESTLIKFNPADPDSYKRYVEVLDKYFAKYENDNNTRVCSGSESNGDIIKDGKVQDGNMTPCRFDLTAFQKAGCMKSRDYGFKDGTPCVVVSLNRLIGWAPESYAAGEVPAEVKSRYKKNNIAFHCKGTHNVDQEHEGPIEYVPPEGIDGRFYPYAVMENYQQPIALIKFKKLPLNRLTMIECQAYAKNIERNPIDGLGTVNFELFKVDGSAKNKKEL</sequence>
<evidence type="ECO:0000256" key="8">
    <source>
        <dbReference type="SAM" id="Phobius"/>
    </source>
</evidence>
<dbReference type="InterPro" id="IPR000402">
    <property type="entry name" value="Na/K_ATPase_sub_beta"/>
</dbReference>
<protein>
    <recommendedName>
        <fullName evidence="11">Sodium/potassium-transporting ATPase subunit beta</fullName>
    </recommendedName>
</protein>
<keyword evidence="10" id="KW-1185">Reference proteome</keyword>
<keyword evidence="3 8" id="KW-0812">Transmembrane</keyword>
<dbReference type="Gene3D" id="2.60.40.1660">
    <property type="entry name" value="Na, k-atpase alpha subunit"/>
    <property type="match status" value="1"/>
</dbReference>
<evidence type="ECO:0000256" key="3">
    <source>
        <dbReference type="ARBA" id="ARBA00022692"/>
    </source>
</evidence>
<evidence type="ECO:0000256" key="6">
    <source>
        <dbReference type="ARBA" id="ARBA00023136"/>
    </source>
</evidence>
<dbReference type="AlphaFoldDB" id="A0A811LQB9"/>
<keyword evidence="5 8" id="KW-1133">Transmembrane helix</keyword>
<evidence type="ECO:0000256" key="1">
    <source>
        <dbReference type="ARBA" id="ARBA00004606"/>
    </source>
</evidence>